<dbReference type="InterPro" id="IPR011009">
    <property type="entry name" value="Kinase-like_dom_sf"/>
</dbReference>
<comment type="catalytic activity">
    <reaction evidence="7">
        <text>L-threonyl-[protein] + ATP = O-phospho-L-threonyl-[protein] + ADP + H(+)</text>
        <dbReference type="Rhea" id="RHEA:46608"/>
        <dbReference type="Rhea" id="RHEA-COMP:11060"/>
        <dbReference type="Rhea" id="RHEA-COMP:11605"/>
        <dbReference type="ChEBI" id="CHEBI:15378"/>
        <dbReference type="ChEBI" id="CHEBI:30013"/>
        <dbReference type="ChEBI" id="CHEBI:30616"/>
        <dbReference type="ChEBI" id="CHEBI:61977"/>
        <dbReference type="ChEBI" id="CHEBI:456216"/>
        <dbReference type="EC" id="2.7.11.1"/>
    </reaction>
</comment>
<proteinExistence type="predicted"/>
<reference evidence="10" key="1">
    <citation type="journal article" date="2019" name="Nat. Commun.">
        <title>Genome-wide association mapping of date palm fruit traits.</title>
        <authorList>
            <person name="Hazzouri K.M."/>
            <person name="Gros-Balthazard M."/>
            <person name="Flowers J.M."/>
            <person name="Copetti D."/>
            <person name="Lemansour A."/>
            <person name="Lebrun M."/>
            <person name="Masmoudi K."/>
            <person name="Ferrand S."/>
            <person name="Dhar M.I."/>
            <person name="Fresquez Z.A."/>
            <person name="Rosas U."/>
            <person name="Zhang J."/>
            <person name="Talag J."/>
            <person name="Lee S."/>
            <person name="Kudrna D."/>
            <person name="Powell R.F."/>
            <person name="Leitch I.J."/>
            <person name="Krueger R.R."/>
            <person name="Wing R.A."/>
            <person name="Amiri K.M.A."/>
            <person name="Purugganan M.D."/>
        </authorList>
    </citation>
    <scope>NUCLEOTIDE SEQUENCE [LARGE SCALE GENOMIC DNA]</scope>
    <source>
        <strain evidence="10">cv. Khalas</strain>
    </source>
</reference>
<evidence type="ECO:0000256" key="8">
    <source>
        <dbReference type="ARBA" id="ARBA00048679"/>
    </source>
</evidence>
<keyword evidence="6" id="KW-0067">ATP-binding</keyword>
<dbReference type="OrthoDB" id="1675360at2759"/>
<evidence type="ECO:0000256" key="1">
    <source>
        <dbReference type="ARBA" id="ARBA00012513"/>
    </source>
</evidence>
<keyword evidence="2" id="KW-0723">Serine/threonine-protein kinase</keyword>
<evidence type="ECO:0000256" key="3">
    <source>
        <dbReference type="ARBA" id="ARBA00022679"/>
    </source>
</evidence>
<dbReference type="Proteomes" id="UP000228380">
    <property type="component" value="Chromosome 8"/>
</dbReference>
<accession>A0A8B9ADC2</accession>
<dbReference type="SMART" id="SM00220">
    <property type="entry name" value="S_TKc"/>
    <property type="match status" value="1"/>
</dbReference>
<sequence length="258" mass="28687">MPDIRFYAVEILLASLALGIVYCNLKSQAQRTSSTALRFRPLPSVHCIPHRRTARPHCPCRPLLPPPPPLRYQQAARFSPGPPIRIAEPVAAWSCSFVETYEYIAPEVASGQTHGSAIDWWAYDVFIYEILYGRTPFAEPTKEAILCNIVNQPLAFPAARGPADSTAWDLISGLLIKEPASRLGSKRGAADVKAHPFFKGLNLALLRSYRPLWTPVPTVLAAETGGRRTRRRTGIDLILTLLNSSFLELLPRNLYMSL</sequence>
<evidence type="ECO:0000313" key="11">
    <source>
        <dbReference type="RefSeq" id="XP_038984460.1"/>
    </source>
</evidence>
<keyword evidence="4" id="KW-0547">Nucleotide-binding</keyword>
<reference evidence="11" key="2">
    <citation type="submission" date="2025-08" db="UniProtKB">
        <authorList>
            <consortium name="RefSeq"/>
        </authorList>
    </citation>
    <scope>IDENTIFICATION</scope>
    <source>
        <tissue evidence="11">Young leaves</tissue>
    </source>
</reference>
<dbReference type="GO" id="GO:0005524">
    <property type="term" value="F:ATP binding"/>
    <property type="evidence" value="ECO:0007669"/>
    <property type="project" value="UniProtKB-KW"/>
</dbReference>
<keyword evidence="5" id="KW-0418">Kinase</keyword>
<feature type="domain" description="Protein kinase" evidence="9">
    <location>
        <begin position="1"/>
        <end position="198"/>
    </location>
</feature>
<evidence type="ECO:0000256" key="5">
    <source>
        <dbReference type="ARBA" id="ARBA00022777"/>
    </source>
</evidence>
<dbReference type="EC" id="2.7.11.1" evidence="1"/>
<dbReference type="SUPFAM" id="SSF56112">
    <property type="entry name" value="Protein kinase-like (PK-like)"/>
    <property type="match status" value="1"/>
</dbReference>
<evidence type="ECO:0000259" key="9">
    <source>
        <dbReference type="PROSITE" id="PS50011"/>
    </source>
</evidence>
<name>A0A8B9ADC2_PHODC</name>
<keyword evidence="3" id="KW-0808">Transferase</keyword>
<dbReference type="KEGG" id="pda:103716034"/>
<dbReference type="RefSeq" id="XP_038984460.1">
    <property type="nucleotide sequence ID" value="XM_039128532.1"/>
</dbReference>
<dbReference type="InterPro" id="IPR000719">
    <property type="entry name" value="Prot_kinase_dom"/>
</dbReference>
<dbReference type="AlphaFoldDB" id="A0A8B9ADC2"/>
<protein>
    <recommendedName>
        <fullName evidence="1">non-specific serine/threonine protein kinase</fullName>
        <ecNumber evidence="1">2.7.11.1</ecNumber>
    </recommendedName>
</protein>
<comment type="catalytic activity">
    <reaction evidence="8">
        <text>L-seryl-[protein] + ATP = O-phospho-L-seryl-[protein] + ADP + H(+)</text>
        <dbReference type="Rhea" id="RHEA:17989"/>
        <dbReference type="Rhea" id="RHEA-COMP:9863"/>
        <dbReference type="Rhea" id="RHEA-COMP:11604"/>
        <dbReference type="ChEBI" id="CHEBI:15378"/>
        <dbReference type="ChEBI" id="CHEBI:29999"/>
        <dbReference type="ChEBI" id="CHEBI:30616"/>
        <dbReference type="ChEBI" id="CHEBI:83421"/>
        <dbReference type="ChEBI" id="CHEBI:456216"/>
        <dbReference type="EC" id="2.7.11.1"/>
    </reaction>
</comment>
<dbReference type="Pfam" id="PF00069">
    <property type="entry name" value="Pkinase"/>
    <property type="match status" value="1"/>
</dbReference>
<dbReference type="PROSITE" id="PS50011">
    <property type="entry name" value="PROTEIN_KINASE_DOM"/>
    <property type="match status" value="1"/>
</dbReference>
<evidence type="ECO:0000256" key="4">
    <source>
        <dbReference type="ARBA" id="ARBA00022741"/>
    </source>
</evidence>
<evidence type="ECO:0000256" key="2">
    <source>
        <dbReference type="ARBA" id="ARBA00022527"/>
    </source>
</evidence>
<evidence type="ECO:0000256" key="7">
    <source>
        <dbReference type="ARBA" id="ARBA00047899"/>
    </source>
</evidence>
<gene>
    <name evidence="11" type="primary">LOC103716034</name>
</gene>
<dbReference type="Gene3D" id="1.10.510.10">
    <property type="entry name" value="Transferase(Phosphotransferase) domain 1"/>
    <property type="match status" value="1"/>
</dbReference>
<organism evidence="10 11">
    <name type="scientific">Phoenix dactylifera</name>
    <name type="common">Date palm</name>
    <dbReference type="NCBI Taxonomy" id="42345"/>
    <lineage>
        <taxon>Eukaryota</taxon>
        <taxon>Viridiplantae</taxon>
        <taxon>Streptophyta</taxon>
        <taxon>Embryophyta</taxon>
        <taxon>Tracheophyta</taxon>
        <taxon>Spermatophyta</taxon>
        <taxon>Magnoliopsida</taxon>
        <taxon>Liliopsida</taxon>
        <taxon>Arecaceae</taxon>
        <taxon>Coryphoideae</taxon>
        <taxon>Phoeniceae</taxon>
        <taxon>Phoenix</taxon>
    </lineage>
</organism>
<dbReference type="GeneID" id="103716034"/>
<evidence type="ECO:0000256" key="6">
    <source>
        <dbReference type="ARBA" id="ARBA00022840"/>
    </source>
</evidence>
<dbReference type="PANTHER" id="PTHR45637">
    <property type="entry name" value="FLIPPASE KINASE 1-RELATED"/>
    <property type="match status" value="1"/>
</dbReference>
<keyword evidence="10" id="KW-1185">Reference proteome</keyword>
<evidence type="ECO:0000313" key="10">
    <source>
        <dbReference type="Proteomes" id="UP000228380"/>
    </source>
</evidence>
<dbReference type="GO" id="GO:0004674">
    <property type="term" value="F:protein serine/threonine kinase activity"/>
    <property type="evidence" value="ECO:0007669"/>
    <property type="project" value="UniProtKB-KW"/>
</dbReference>